<dbReference type="Gene3D" id="3.40.1160.10">
    <property type="entry name" value="Acetylglutamate kinase-like"/>
    <property type="match status" value="1"/>
</dbReference>
<sequence>MRLRVIKIGGSLLVRDHLMADLRVWLDRQPPAITLAIAGGGEMINAVRQWDRLRPGDPANVHWRCVEMLRFSFESLAESFQSDSHFPDFETIADVAAWHRFATIIATSKSISQSTPKLYLGNVPAFYHRDSVAQHTSDRVPRLPETWDTTTDAIAFWMAARLNADECVVLKSCDVDPASSLADLIDGGVVDPACSRFAGCDFRIVVERLPLAS</sequence>
<dbReference type="InterPro" id="IPR036393">
    <property type="entry name" value="AceGlu_kinase-like_sf"/>
</dbReference>
<dbReference type="SUPFAM" id="SSF53633">
    <property type="entry name" value="Carbamate kinase-like"/>
    <property type="match status" value="1"/>
</dbReference>
<evidence type="ECO:0000313" key="1">
    <source>
        <dbReference type="EMBL" id="MBB3207661.1"/>
    </source>
</evidence>
<dbReference type="RefSeq" id="WP_184305963.1">
    <property type="nucleotide sequence ID" value="NZ_JACHXU010000011.1"/>
</dbReference>
<dbReference type="AlphaFoldDB" id="A0A7W5E013"/>
<keyword evidence="2" id="KW-1185">Reference proteome</keyword>
<dbReference type="EMBL" id="JACHXU010000011">
    <property type="protein sequence ID" value="MBB3207661.1"/>
    <property type="molecule type" value="Genomic_DNA"/>
</dbReference>
<comment type="caution">
    <text evidence="1">The sequence shown here is derived from an EMBL/GenBank/DDBJ whole genome shotgun (WGS) entry which is preliminary data.</text>
</comment>
<accession>A0A7W5E013</accession>
<evidence type="ECO:0000313" key="2">
    <source>
        <dbReference type="Proteomes" id="UP000536179"/>
    </source>
</evidence>
<reference evidence="1 2" key="1">
    <citation type="submission" date="2020-08" db="EMBL/GenBank/DDBJ databases">
        <title>Genomic Encyclopedia of Type Strains, Phase III (KMG-III): the genomes of soil and plant-associated and newly described type strains.</title>
        <authorList>
            <person name="Whitman W."/>
        </authorList>
    </citation>
    <scope>NUCLEOTIDE SEQUENCE [LARGE SCALE GENOMIC DNA]</scope>
    <source>
        <strain evidence="1 2">CECT 8075</strain>
    </source>
</reference>
<keyword evidence="1" id="KW-0418">Kinase</keyword>
<name>A0A7W5E013_9BACT</name>
<proteinExistence type="predicted"/>
<organism evidence="1 2">
    <name type="scientific">Aporhodopirellula rubra</name>
    <dbReference type="NCBI Taxonomy" id="980271"/>
    <lineage>
        <taxon>Bacteria</taxon>
        <taxon>Pseudomonadati</taxon>
        <taxon>Planctomycetota</taxon>
        <taxon>Planctomycetia</taxon>
        <taxon>Pirellulales</taxon>
        <taxon>Pirellulaceae</taxon>
        <taxon>Aporhodopirellula</taxon>
    </lineage>
</organism>
<gene>
    <name evidence="1" type="ORF">FHS27_003486</name>
</gene>
<dbReference type="Proteomes" id="UP000536179">
    <property type="component" value="Unassembled WGS sequence"/>
</dbReference>
<protein>
    <submittedName>
        <fullName evidence="1">Aspartokinase-like uncharacterized kinase</fullName>
    </submittedName>
</protein>
<keyword evidence="1" id="KW-0808">Transferase</keyword>
<dbReference type="GO" id="GO:0016301">
    <property type="term" value="F:kinase activity"/>
    <property type="evidence" value="ECO:0007669"/>
    <property type="project" value="UniProtKB-KW"/>
</dbReference>